<dbReference type="OrthoDB" id="226722at2"/>
<evidence type="ECO:0000313" key="2">
    <source>
        <dbReference type="EMBL" id="QDT75928.1"/>
    </source>
</evidence>
<organism evidence="2 3">
    <name type="scientific">Lacipirellula limnantheis</name>
    <dbReference type="NCBI Taxonomy" id="2528024"/>
    <lineage>
        <taxon>Bacteria</taxon>
        <taxon>Pseudomonadati</taxon>
        <taxon>Planctomycetota</taxon>
        <taxon>Planctomycetia</taxon>
        <taxon>Pirellulales</taxon>
        <taxon>Lacipirellulaceae</taxon>
        <taxon>Lacipirellula</taxon>
    </lineage>
</organism>
<feature type="signal peptide" evidence="1">
    <location>
        <begin position="1"/>
        <end position="22"/>
    </location>
</feature>
<keyword evidence="3" id="KW-1185">Reference proteome</keyword>
<protein>
    <recommendedName>
        <fullName evidence="4">PEP-CTERM protein-sorting domain-containing protein</fullName>
    </recommendedName>
</protein>
<sequence precursor="true">MKRHLAAIVLLGSLSWASQATAQIGTILFQENFNGLTLGPSVNERQLPTATNRRPTIALPGTEAVPNAFTHTPPTGWTQLANFNNFGHQDLLNPDYAVGNQVGNSGVGNAGDPGSGVDEWEGWSFADFDFWITADTQQRELFSRANNSIVAVVDPDEYDDLGLGLGRPQNYYNAGLSTNNINVAGKNNVTLAFDSSWRAEARDDRHANPALNNGVNSGEVNDQTAIIYASFDGGTPVRVNLWSSDSSLPEFHDDAVDERAEVPITVPAGAQNMKLTFGMLNAGNDWWWAIDNLEVRQGANAPFWTENFESVSLGPSVNERFTRHTTAANDDAGSTPIPSSFTHTPPTGWTVDNTLQGDPIDDNSGTFEWETWSFSTKEFSAYTGNTQLYGFQKSTGNYAIADSDAAGGAVTLSTVLQTPTINIAGIGAGALKLQFDSAWQSSGSQNAVITVDYGSGETEVLNWKSDENDPGFHDTNVNETVSLSLNNPVGATTAKVRFKYLDANNEWFWAIDNIKIGTGGNADFDNDGDADGNDFLIWQRNRGTGTTLAQGDADGNGVVNDADLAIWKSQFGQTGLATVAAGAVPEPAAAALLFTGLMFVAGTSRKRR</sequence>
<evidence type="ECO:0000313" key="3">
    <source>
        <dbReference type="Proteomes" id="UP000317909"/>
    </source>
</evidence>
<proteinExistence type="predicted"/>
<dbReference type="Gene3D" id="2.60.120.200">
    <property type="match status" value="1"/>
</dbReference>
<dbReference type="Proteomes" id="UP000317909">
    <property type="component" value="Chromosome"/>
</dbReference>
<dbReference type="NCBIfam" id="TIGR02595">
    <property type="entry name" value="PEP_CTERM"/>
    <property type="match status" value="1"/>
</dbReference>
<dbReference type="KEGG" id="llh:I41_51730"/>
<evidence type="ECO:0000256" key="1">
    <source>
        <dbReference type="SAM" id="SignalP"/>
    </source>
</evidence>
<gene>
    <name evidence="2" type="ORF">I41_51730</name>
</gene>
<name>A0A517U5M6_9BACT</name>
<keyword evidence="1" id="KW-0732">Signal</keyword>
<evidence type="ECO:0008006" key="4">
    <source>
        <dbReference type="Google" id="ProtNLM"/>
    </source>
</evidence>
<dbReference type="RefSeq" id="WP_145435693.1">
    <property type="nucleotide sequence ID" value="NZ_CP036339.1"/>
</dbReference>
<dbReference type="AlphaFoldDB" id="A0A517U5M6"/>
<dbReference type="EMBL" id="CP036339">
    <property type="protein sequence ID" value="QDT75928.1"/>
    <property type="molecule type" value="Genomic_DNA"/>
</dbReference>
<dbReference type="InterPro" id="IPR013424">
    <property type="entry name" value="Ice-binding_C"/>
</dbReference>
<feature type="chain" id="PRO_5021932484" description="PEP-CTERM protein-sorting domain-containing protein" evidence="1">
    <location>
        <begin position="23"/>
        <end position="608"/>
    </location>
</feature>
<accession>A0A517U5M6</accession>
<reference evidence="2 3" key="1">
    <citation type="submission" date="2019-02" db="EMBL/GenBank/DDBJ databases">
        <title>Deep-cultivation of Planctomycetes and their phenomic and genomic characterization uncovers novel biology.</title>
        <authorList>
            <person name="Wiegand S."/>
            <person name="Jogler M."/>
            <person name="Boedeker C."/>
            <person name="Pinto D."/>
            <person name="Vollmers J."/>
            <person name="Rivas-Marin E."/>
            <person name="Kohn T."/>
            <person name="Peeters S.H."/>
            <person name="Heuer A."/>
            <person name="Rast P."/>
            <person name="Oberbeckmann S."/>
            <person name="Bunk B."/>
            <person name="Jeske O."/>
            <person name="Meyerdierks A."/>
            <person name="Storesund J.E."/>
            <person name="Kallscheuer N."/>
            <person name="Luecker S."/>
            <person name="Lage O.M."/>
            <person name="Pohl T."/>
            <person name="Merkel B.J."/>
            <person name="Hornburger P."/>
            <person name="Mueller R.-W."/>
            <person name="Bruemmer F."/>
            <person name="Labrenz M."/>
            <person name="Spormann A.M."/>
            <person name="Op den Camp H."/>
            <person name="Overmann J."/>
            <person name="Amann R."/>
            <person name="Jetten M.S.M."/>
            <person name="Mascher T."/>
            <person name="Medema M.H."/>
            <person name="Devos D.P."/>
            <person name="Kaster A.-K."/>
            <person name="Ovreas L."/>
            <person name="Rohde M."/>
            <person name="Galperin M.Y."/>
            <person name="Jogler C."/>
        </authorList>
    </citation>
    <scope>NUCLEOTIDE SEQUENCE [LARGE SCALE GENOMIC DNA]</scope>
    <source>
        <strain evidence="2 3">I41</strain>
    </source>
</reference>